<reference evidence="1" key="1">
    <citation type="submission" date="2022-11" db="EMBL/GenBank/DDBJ databases">
        <authorList>
            <person name="Petersen C."/>
        </authorList>
    </citation>
    <scope>NUCLEOTIDE SEQUENCE</scope>
    <source>
        <strain evidence="1">IBT 30069</strain>
    </source>
</reference>
<proteinExistence type="predicted"/>
<dbReference type="OrthoDB" id="4368016at2759"/>
<dbReference type="Proteomes" id="UP001149165">
    <property type="component" value="Unassembled WGS sequence"/>
</dbReference>
<name>A0A9W9K4Q2_9EURO</name>
<keyword evidence="2" id="KW-1185">Reference proteome</keyword>
<gene>
    <name evidence="1" type="ORF">N7456_008606</name>
</gene>
<protein>
    <submittedName>
        <fullName evidence="1">Uncharacterized protein</fullName>
    </submittedName>
</protein>
<evidence type="ECO:0000313" key="1">
    <source>
        <dbReference type="EMBL" id="KAJ5092745.1"/>
    </source>
</evidence>
<dbReference type="EMBL" id="JAPQKH010000006">
    <property type="protein sequence ID" value="KAJ5092745.1"/>
    <property type="molecule type" value="Genomic_DNA"/>
</dbReference>
<accession>A0A9W9K4Q2</accession>
<dbReference type="AlphaFoldDB" id="A0A9W9K4Q2"/>
<organism evidence="1 2">
    <name type="scientific">Penicillium angulare</name>
    <dbReference type="NCBI Taxonomy" id="116970"/>
    <lineage>
        <taxon>Eukaryota</taxon>
        <taxon>Fungi</taxon>
        <taxon>Dikarya</taxon>
        <taxon>Ascomycota</taxon>
        <taxon>Pezizomycotina</taxon>
        <taxon>Eurotiomycetes</taxon>
        <taxon>Eurotiomycetidae</taxon>
        <taxon>Eurotiales</taxon>
        <taxon>Aspergillaceae</taxon>
        <taxon>Penicillium</taxon>
    </lineage>
</organism>
<sequence>MIYYISHNSPTTSISIHLDIDFVLMAQASDKPECNCNLLGRFLSAALGGFLGFTLGRTLEKCYNYFQRRHLSANTNTIISNGSTAATGGDHDDIRTFNDREPENTLYLPVYSTPLTVPGHSISDMGRDIRKAATCQEDSHNPGATRPRDASA</sequence>
<comment type="caution">
    <text evidence="1">The sequence shown here is derived from an EMBL/GenBank/DDBJ whole genome shotgun (WGS) entry which is preliminary data.</text>
</comment>
<evidence type="ECO:0000313" key="2">
    <source>
        <dbReference type="Proteomes" id="UP001149165"/>
    </source>
</evidence>
<reference evidence="1" key="2">
    <citation type="journal article" date="2023" name="IMA Fungus">
        <title>Comparative genomic study of the Penicillium genus elucidates a diverse pangenome and 15 lateral gene transfer events.</title>
        <authorList>
            <person name="Petersen C."/>
            <person name="Sorensen T."/>
            <person name="Nielsen M.R."/>
            <person name="Sondergaard T.E."/>
            <person name="Sorensen J.L."/>
            <person name="Fitzpatrick D.A."/>
            <person name="Frisvad J.C."/>
            <person name="Nielsen K.L."/>
        </authorList>
    </citation>
    <scope>NUCLEOTIDE SEQUENCE</scope>
    <source>
        <strain evidence="1">IBT 30069</strain>
    </source>
</reference>